<dbReference type="EMBL" id="RPDH01000003">
    <property type="protein sequence ID" value="RPE05502.1"/>
    <property type="molecule type" value="Genomic_DNA"/>
</dbReference>
<dbReference type="Gene3D" id="1.50.10.10">
    <property type="match status" value="1"/>
</dbReference>
<accession>A0A3N4PA32</accession>
<dbReference type="InterPro" id="IPR008928">
    <property type="entry name" value="6-hairpin_glycosidase_sf"/>
</dbReference>
<evidence type="ECO:0000256" key="1">
    <source>
        <dbReference type="SAM" id="SignalP"/>
    </source>
</evidence>
<evidence type="ECO:0000313" key="3">
    <source>
        <dbReference type="Proteomes" id="UP000278351"/>
    </source>
</evidence>
<dbReference type="OrthoDB" id="2481603at2"/>
<feature type="signal peptide" evidence="1">
    <location>
        <begin position="1"/>
        <end position="28"/>
    </location>
</feature>
<name>A0A3N4PA32_9BACT</name>
<dbReference type="RefSeq" id="WP_123849147.1">
    <property type="nucleotide sequence ID" value="NZ_RPDH01000003.1"/>
</dbReference>
<evidence type="ECO:0000313" key="2">
    <source>
        <dbReference type="EMBL" id="RPE05502.1"/>
    </source>
</evidence>
<keyword evidence="3" id="KW-1185">Reference proteome</keyword>
<sequence length="483" mass="55373">MNIQHIVRRWLLLTAICCGYGLAAAQHAALTFSTTDTAMQLVFDRAQQMAMRYRGNPADPVGPWYEAALPARFAFCMRDVSHQVIGAEILGLGRENKNMLTRFAENISEGKDWCSYWEINRDNRPAPEDYRNDREFWYNLNANFDLLFACWRLYMWTGDTAYVRHPVFTHFFEKSVNEYVDRWVLHEDSLLTRPTHPNAPVPFNPRDNFHRCRGLASYVENVPDLKMGIDLVAAIYRGMQTYADILQLQGHPVQAQQYRQRAARYRQKIDEAWWDGETSLYFTNYAGNGKFGKGEGEVFLLWFDALTDTLRRKKTIDHLVAGEFNVENTSYLPALLYRYGYWKEANKYMRYLTNPATPRREYPEVSYAVMESIVGGWMGITPDAVHNTIATFYRGGKEAVSSLDGLLLLNTTVRVEHTGAATIFVNKGKAPLRWRAVFAGNRTAIAVNGKKMKVAYTVDANGDRLSFVEVMVKGGERMTAKCL</sequence>
<reference evidence="2 3" key="1">
    <citation type="submission" date="2018-11" db="EMBL/GenBank/DDBJ databases">
        <title>Chitinophaga lutea sp.nov., isolate from arsenic contaminated soil.</title>
        <authorList>
            <person name="Zong Y."/>
        </authorList>
    </citation>
    <scope>NUCLEOTIDE SEQUENCE [LARGE SCALE GENOMIC DNA]</scope>
    <source>
        <strain evidence="2 3">ZY74</strain>
    </source>
</reference>
<protein>
    <recommendedName>
        <fullName evidence="4">Alpha-L-rhamnosidase six-hairpin glycosidase domain-containing protein</fullName>
    </recommendedName>
</protein>
<feature type="chain" id="PRO_5018040133" description="Alpha-L-rhamnosidase six-hairpin glycosidase domain-containing protein" evidence="1">
    <location>
        <begin position="29"/>
        <end position="483"/>
    </location>
</feature>
<dbReference type="GO" id="GO:0005975">
    <property type="term" value="P:carbohydrate metabolic process"/>
    <property type="evidence" value="ECO:0007669"/>
    <property type="project" value="InterPro"/>
</dbReference>
<comment type="caution">
    <text evidence="2">The sequence shown here is derived from an EMBL/GenBank/DDBJ whole genome shotgun (WGS) entry which is preliminary data.</text>
</comment>
<evidence type="ECO:0008006" key="4">
    <source>
        <dbReference type="Google" id="ProtNLM"/>
    </source>
</evidence>
<organism evidence="2 3">
    <name type="scientific">Chitinophaga lutea</name>
    <dbReference type="NCBI Taxonomy" id="2488634"/>
    <lineage>
        <taxon>Bacteria</taxon>
        <taxon>Pseudomonadati</taxon>
        <taxon>Bacteroidota</taxon>
        <taxon>Chitinophagia</taxon>
        <taxon>Chitinophagales</taxon>
        <taxon>Chitinophagaceae</taxon>
        <taxon>Chitinophaga</taxon>
    </lineage>
</organism>
<keyword evidence="1" id="KW-0732">Signal</keyword>
<dbReference type="AlphaFoldDB" id="A0A3N4PA32"/>
<dbReference type="Proteomes" id="UP000278351">
    <property type="component" value="Unassembled WGS sequence"/>
</dbReference>
<proteinExistence type="predicted"/>
<dbReference type="SUPFAM" id="SSF48208">
    <property type="entry name" value="Six-hairpin glycosidases"/>
    <property type="match status" value="1"/>
</dbReference>
<gene>
    <name evidence="2" type="ORF">EGT74_24265</name>
</gene>
<dbReference type="InterPro" id="IPR012341">
    <property type="entry name" value="6hp_glycosidase-like_sf"/>
</dbReference>